<proteinExistence type="predicted"/>
<reference evidence="2 3" key="1">
    <citation type="journal article" date="2024" name="Microbiol. Resour. Announc.">
        <title>Genome annotations for the ascomycete fungi Trichoderma harzianum, Trichoderma aggressivum, and Purpureocillium lilacinum.</title>
        <authorList>
            <person name="Beijen E.P.W."/>
            <person name="Ohm R.A."/>
        </authorList>
    </citation>
    <scope>NUCLEOTIDE SEQUENCE [LARGE SCALE GENOMIC DNA]</scope>
    <source>
        <strain evidence="2 3">CBS 150709</strain>
    </source>
</reference>
<evidence type="ECO:0000313" key="2">
    <source>
        <dbReference type="EMBL" id="KAK4086460.1"/>
    </source>
</evidence>
<name>A0ABR0BR48_PURLI</name>
<feature type="compositionally biased region" description="Basic and acidic residues" evidence="1">
    <location>
        <begin position="112"/>
        <end position="131"/>
    </location>
</feature>
<evidence type="ECO:0000313" key="3">
    <source>
        <dbReference type="Proteomes" id="UP001287286"/>
    </source>
</evidence>
<comment type="caution">
    <text evidence="2">The sequence shown here is derived from an EMBL/GenBank/DDBJ whole genome shotgun (WGS) entry which is preliminary data.</text>
</comment>
<feature type="compositionally biased region" description="Basic and acidic residues" evidence="1">
    <location>
        <begin position="1"/>
        <end position="17"/>
    </location>
</feature>
<protein>
    <submittedName>
        <fullName evidence="2">Uncharacterized protein</fullName>
    </submittedName>
</protein>
<feature type="region of interest" description="Disordered" evidence="1">
    <location>
        <begin position="1"/>
        <end position="51"/>
    </location>
</feature>
<accession>A0ABR0BR48</accession>
<sequence>MRRFRSRADSRRSAREHGARRRRGKTDHQDAQGGHPDFQPGRRPTAATASQPMKHAVIFPGQGVGCAPATRFDDRTSYCVCTVSHVLFAVRAVVTVSGSPVMEGREHRNRRSQGEEQTVRRGRGAAEDRAARSTHPRQMVGGRSPGGQCVGAGVGVIRDGGGGERVQRRSHGWSIDPKRTQRAHRSRRGTDRKPQAGSNRIEGKGEVINRGVLVASAPPPAPTAISLQRRMFTPECPGSVIRIEARDPGARPAWSLPSSPRQVQLFPPAGSPADCDPSCPPTLRGPAVEHLRSTPRRRRHLHPFVPASQRQNPVAVDVSPSLPAAPLLHPLPRPLASCKTIHDDSVDDDETARAWPGIPSVHLTFTVSRVATTPSPPLPPLFLPAHHPIVKPP</sequence>
<organism evidence="2 3">
    <name type="scientific">Purpureocillium lilacinum</name>
    <name type="common">Paecilomyces lilacinus</name>
    <dbReference type="NCBI Taxonomy" id="33203"/>
    <lineage>
        <taxon>Eukaryota</taxon>
        <taxon>Fungi</taxon>
        <taxon>Dikarya</taxon>
        <taxon>Ascomycota</taxon>
        <taxon>Pezizomycotina</taxon>
        <taxon>Sordariomycetes</taxon>
        <taxon>Hypocreomycetidae</taxon>
        <taxon>Hypocreales</taxon>
        <taxon>Ophiocordycipitaceae</taxon>
        <taxon>Purpureocillium</taxon>
    </lineage>
</organism>
<gene>
    <name evidence="2" type="ORF">Purlil1_9306</name>
</gene>
<dbReference type="EMBL" id="JAWRVI010000041">
    <property type="protein sequence ID" value="KAK4086460.1"/>
    <property type="molecule type" value="Genomic_DNA"/>
</dbReference>
<feature type="compositionally biased region" description="Gly residues" evidence="1">
    <location>
        <begin position="143"/>
        <end position="160"/>
    </location>
</feature>
<keyword evidence="3" id="KW-1185">Reference proteome</keyword>
<dbReference type="Proteomes" id="UP001287286">
    <property type="component" value="Unassembled WGS sequence"/>
</dbReference>
<evidence type="ECO:0000256" key="1">
    <source>
        <dbReference type="SAM" id="MobiDB-lite"/>
    </source>
</evidence>
<feature type="region of interest" description="Disordered" evidence="1">
    <location>
        <begin position="101"/>
        <end position="203"/>
    </location>
</feature>